<dbReference type="PANTHER" id="PTHR39203">
    <property type="entry name" value="CYTOPLASMIC PROTEIN-RELATED"/>
    <property type="match status" value="1"/>
</dbReference>
<evidence type="ECO:0000259" key="1">
    <source>
        <dbReference type="SMART" id="SM01022"/>
    </source>
</evidence>
<dbReference type="Pfam" id="PF04266">
    <property type="entry name" value="ASCH"/>
    <property type="match status" value="1"/>
</dbReference>
<protein>
    <submittedName>
        <fullName evidence="2">RNA-binding protein</fullName>
    </submittedName>
</protein>
<comment type="caution">
    <text evidence="2">The sequence shown here is derived from an EMBL/GenBank/DDBJ whole genome shotgun (WGS) entry which is preliminary data.</text>
</comment>
<sequence length="164" mass="17789">MSHDDAVATFWELARVHAKLNVSAAYFGPTPLDSVPPPAWSFGANPAQADELLGLVLAGTKTATASALWDYEADDEPLPEAGALSIVLDGSGQPRALIETVAVEVVPFDEVGEEHARLEGEGDLSLAHWREVHQRFFTDAATHDRGFATEMPVVCERFRVLYSD</sequence>
<dbReference type="EMBL" id="BKBA01000008">
    <property type="protein sequence ID" value="GEQ13989.1"/>
    <property type="molecule type" value="Genomic_DNA"/>
</dbReference>
<dbReference type="SMART" id="SM01022">
    <property type="entry name" value="ASCH"/>
    <property type="match status" value="1"/>
</dbReference>
<dbReference type="Proteomes" id="UP000321793">
    <property type="component" value="Unassembled WGS sequence"/>
</dbReference>
<evidence type="ECO:0000313" key="2">
    <source>
        <dbReference type="EMBL" id="GEQ13989.1"/>
    </source>
</evidence>
<organism evidence="2 3">
    <name type="scientific">Knoellia locipacati</name>
    <dbReference type="NCBI Taxonomy" id="882824"/>
    <lineage>
        <taxon>Bacteria</taxon>
        <taxon>Bacillati</taxon>
        <taxon>Actinomycetota</taxon>
        <taxon>Actinomycetes</taxon>
        <taxon>Micrococcales</taxon>
        <taxon>Intrasporangiaceae</taxon>
        <taxon>Knoellia</taxon>
    </lineage>
</organism>
<dbReference type="CDD" id="cd06553">
    <property type="entry name" value="ASCH_Ef3133_like"/>
    <property type="match status" value="1"/>
</dbReference>
<dbReference type="AlphaFoldDB" id="A0A512T1C8"/>
<gene>
    <name evidence="2" type="ORF">KLO01_20360</name>
</gene>
<dbReference type="InterPro" id="IPR015947">
    <property type="entry name" value="PUA-like_sf"/>
</dbReference>
<dbReference type="InterPro" id="IPR009326">
    <property type="entry name" value="DUF984"/>
</dbReference>
<dbReference type="Gene3D" id="3.10.400.10">
    <property type="entry name" value="Sulfate adenylyltransferase"/>
    <property type="match status" value="1"/>
</dbReference>
<name>A0A512T1C8_9MICO</name>
<evidence type="ECO:0000313" key="3">
    <source>
        <dbReference type="Proteomes" id="UP000321793"/>
    </source>
</evidence>
<dbReference type="SUPFAM" id="SSF88697">
    <property type="entry name" value="PUA domain-like"/>
    <property type="match status" value="1"/>
</dbReference>
<feature type="domain" description="ASCH" evidence="1">
    <location>
        <begin position="40"/>
        <end position="162"/>
    </location>
</feature>
<accession>A0A512T1C8</accession>
<proteinExistence type="predicted"/>
<reference evidence="2 3" key="1">
    <citation type="submission" date="2019-07" db="EMBL/GenBank/DDBJ databases">
        <title>Whole genome shotgun sequence of Knoellia locipacati NBRC 109775.</title>
        <authorList>
            <person name="Hosoyama A."/>
            <person name="Uohara A."/>
            <person name="Ohji S."/>
            <person name="Ichikawa N."/>
        </authorList>
    </citation>
    <scope>NUCLEOTIDE SEQUENCE [LARGE SCALE GENOMIC DNA]</scope>
    <source>
        <strain evidence="2 3">NBRC 109775</strain>
    </source>
</reference>
<dbReference type="OrthoDB" id="9807542at2"/>
<dbReference type="InterPro" id="IPR007374">
    <property type="entry name" value="ASCH_domain"/>
</dbReference>
<keyword evidence="3" id="KW-1185">Reference proteome</keyword>
<dbReference type="PANTHER" id="PTHR39203:SF1">
    <property type="entry name" value="CYTOPLASMIC PROTEIN"/>
    <property type="match status" value="1"/>
</dbReference>
<dbReference type="RefSeq" id="WP_147064670.1">
    <property type="nucleotide sequence ID" value="NZ_BAABDN010000001.1"/>
</dbReference>